<dbReference type="EMBL" id="JBGEDP010000001">
    <property type="protein sequence ID" value="MEY8013840.1"/>
    <property type="molecule type" value="Genomic_DNA"/>
</dbReference>
<gene>
    <name evidence="2" type="ORF">AB8998_01605</name>
</gene>
<proteinExistence type="predicted"/>
<dbReference type="Pfam" id="PF13481">
    <property type="entry name" value="AAA_25"/>
    <property type="match status" value="1"/>
</dbReference>
<evidence type="ECO:0000313" key="2">
    <source>
        <dbReference type="EMBL" id="MEY8013840.1"/>
    </source>
</evidence>
<name>A0ABV4BUZ3_9MYCO</name>
<keyword evidence="3" id="KW-1185">Reference proteome</keyword>
<dbReference type="InterPro" id="IPR027417">
    <property type="entry name" value="P-loop_NTPase"/>
</dbReference>
<accession>A0ABV4BUZ3</accession>
<dbReference type="Proteomes" id="UP001564760">
    <property type="component" value="Unassembled WGS sequence"/>
</dbReference>
<feature type="region of interest" description="Disordered" evidence="1">
    <location>
        <begin position="1"/>
        <end position="33"/>
    </location>
</feature>
<dbReference type="RefSeq" id="WP_369736496.1">
    <property type="nucleotide sequence ID" value="NZ_JBGEDP010000001.1"/>
</dbReference>
<evidence type="ECO:0000256" key="1">
    <source>
        <dbReference type="SAM" id="MobiDB-lite"/>
    </source>
</evidence>
<reference evidence="2 3" key="1">
    <citation type="submission" date="2024-08" db="EMBL/GenBank/DDBJ databases">
        <title>Mycobacterium servetensis sp. nov., a novel rapid-growing mycobacterial species recovered from a human patient in Zaragoza, Spain.</title>
        <authorList>
            <person name="Tristancho-Baro A.I."/>
            <person name="Buenestado-Serrano S."/>
            <person name="Garcia De Viedma D."/>
            <person name="Milagro-Beamonte A."/>
            <person name="Burillo N."/>
            <person name="Sanz S."/>
            <person name="Lopez-Calleja A.I."/>
            <person name="Penas-Utrilla D."/>
            <person name="Guardingo M."/>
            <person name="Garcia M.J."/>
            <person name="Vinuelas-Bayon J."/>
        </authorList>
    </citation>
    <scope>NUCLEOTIDE SEQUENCE [LARGE SCALE GENOMIC DNA]</scope>
    <source>
        <strain evidence="3">HUMS_12744610</strain>
    </source>
</reference>
<organism evidence="2 3">
    <name type="scientific">Mycobacterium servetii</name>
    <dbReference type="NCBI Taxonomy" id="3237418"/>
    <lineage>
        <taxon>Bacteria</taxon>
        <taxon>Bacillati</taxon>
        <taxon>Actinomycetota</taxon>
        <taxon>Actinomycetes</taxon>
        <taxon>Mycobacteriales</taxon>
        <taxon>Mycobacteriaceae</taxon>
        <taxon>Mycobacterium</taxon>
    </lineage>
</organism>
<dbReference type="SUPFAM" id="SSF52540">
    <property type="entry name" value="P-loop containing nucleoside triphosphate hydrolases"/>
    <property type="match status" value="1"/>
</dbReference>
<dbReference type="Gene3D" id="3.40.50.300">
    <property type="entry name" value="P-loop containing nucleotide triphosphate hydrolases"/>
    <property type="match status" value="1"/>
</dbReference>
<sequence>MTGLETGLDWADVPPWEPPDEPPQRNGHRQAPRPAPTLRAQLLSLADLGGLPAVRPLVDGLLYEGTLAQLSGAPGSFKSFVSVGISCALAAGCNSWEGHRIPARQKVVYVAAEGASGLRVRIYAWCEYHGVDPQRLEGWLYILPVPLQLGNIVHVGQAVEMARDVGAGLLVLDTRARCTLGLEENSATEQGAAVDAADRIRAAADCTVWGIHHSVRNGSSPRGSTAWDGALWSDLRLTAEGLKVSVRVEKHKDAPSDKTFEYRMVPHVVSEKLMPGVDEAGRKSLVVFSLDR</sequence>
<comment type="caution">
    <text evidence="2">The sequence shown here is derived from an EMBL/GenBank/DDBJ whole genome shotgun (WGS) entry which is preliminary data.</text>
</comment>
<evidence type="ECO:0000313" key="3">
    <source>
        <dbReference type="Proteomes" id="UP001564760"/>
    </source>
</evidence>
<protein>
    <submittedName>
        <fullName evidence="2">AAA family ATPase</fullName>
    </submittedName>
</protein>